<dbReference type="Proteomes" id="UP000697107">
    <property type="component" value="Unassembled WGS sequence"/>
</dbReference>
<feature type="non-terminal residue" evidence="3">
    <location>
        <position position="1"/>
    </location>
</feature>
<gene>
    <name evidence="2" type="ORF">PC118_g25332</name>
    <name evidence="3" type="ORF">PC129_g24830</name>
</gene>
<accession>A0A8T1GUT3</accession>
<dbReference type="Proteomes" id="UP000760860">
    <property type="component" value="Unassembled WGS sequence"/>
</dbReference>
<feature type="signal peptide" evidence="1">
    <location>
        <begin position="1"/>
        <end position="22"/>
    </location>
</feature>
<dbReference type="AlphaFoldDB" id="A0A8T1GUT3"/>
<evidence type="ECO:0000313" key="3">
    <source>
        <dbReference type="EMBL" id="KAG3195310.1"/>
    </source>
</evidence>
<feature type="chain" id="PRO_5036275295" evidence="1">
    <location>
        <begin position="23"/>
        <end position="50"/>
    </location>
</feature>
<keyword evidence="1" id="KW-0732">Signal</keyword>
<organism evidence="3 4">
    <name type="scientific">Phytophthora cactorum</name>
    <dbReference type="NCBI Taxonomy" id="29920"/>
    <lineage>
        <taxon>Eukaryota</taxon>
        <taxon>Sar</taxon>
        <taxon>Stramenopiles</taxon>
        <taxon>Oomycota</taxon>
        <taxon>Peronosporomycetes</taxon>
        <taxon>Peronosporales</taxon>
        <taxon>Peronosporaceae</taxon>
        <taxon>Phytophthora</taxon>
    </lineage>
</organism>
<reference evidence="3" key="1">
    <citation type="submission" date="2018-05" db="EMBL/GenBank/DDBJ databases">
        <title>Effector identification in a new, highly contiguous assembly of the strawberry crown rot pathogen Phytophthora cactorum.</title>
        <authorList>
            <person name="Armitage A.D."/>
            <person name="Nellist C.F."/>
            <person name="Bates H."/>
            <person name="Vickerstaff R.J."/>
            <person name="Harrison R.J."/>
        </authorList>
    </citation>
    <scope>NUCLEOTIDE SEQUENCE</scope>
    <source>
        <strain evidence="2">P415</strain>
        <strain evidence="3">P421</strain>
    </source>
</reference>
<comment type="caution">
    <text evidence="3">The sequence shown here is derived from an EMBL/GenBank/DDBJ whole genome shotgun (WGS) entry which is preliminary data.</text>
</comment>
<sequence>MCFLHSLRSWGILLSSIRLLELLRKIAEVSMQSFNIYMPHAASANELNAP</sequence>
<evidence type="ECO:0000256" key="1">
    <source>
        <dbReference type="SAM" id="SignalP"/>
    </source>
</evidence>
<proteinExistence type="predicted"/>
<evidence type="ECO:0000313" key="2">
    <source>
        <dbReference type="EMBL" id="KAG2949671.1"/>
    </source>
</evidence>
<protein>
    <submittedName>
        <fullName evidence="3">Uncharacterized protein</fullName>
    </submittedName>
</protein>
<name>A0A8T1GUT3_9STRA</name>
<dbReference type="EMBL" id="RCML01004210">
    <property type="protein sequence ID" value="KAG2949671.1"/>
    <property type="molecule type" value="Genomic_DNA"/>
</dbReference>
<evidence type="ECO:0000313" key="4">
    <source>
        <dbReference type="Proteomes" id="UP000760860"/>
    </source>
</evidence>
<dbReference type="EMBL" id="RCMV01004321">
    <property type="protein sequence ID" value="KAG3195310.1"/>
    <property type="molecule type" value="Genomic_DNA"/>
</dbReference>